<evidence type="ECO:0000256" key="1">
    <source>
        <dbReference type="SAM" id="Phobius"/>
    </source>
</evidence>
<dbReference type="EMBL" id="WJNA01000025">
    <property type="protein sequence ID" value="MRH09676.1"/>
    <property type="molecule type" value="Genomic_DNA"/>
</dbReference>
<proteinExistence type="predicted"/>
<dbReference type="Proteomes" id="UP000472879">
    <property type="component" value="Unassembled WGS sequence"/>
</dbReference>
<dbReference type="AlphaFoldDB" id="A0A6L5P5W9"/>
<keyword evidence="1" id="KW-0472">Membrane</keyword>
<evidence type="ECO:0000313" key="3">
    <source>
        <dbReference type="Proteomes" id="UP000472879"/>
    </source>
</evidence>
<feature type="transmembrane region" description="Helical" evidence="1">
    <location>
        <begin position="29"/>
        <end position="50"/>
    </location>
</feature>
<accession>A0A6L5P5W9</accession>
<sequence>MANLLNYFRRCWNYIIHHRWSKDILRANLFYIFLVVVYNLCHFSLAVIHWHIFNQFFWLMNLCLVFKLSLDILDRLLRQR</sequence>
<organism evidence="2 3">
    <name type="scientific">Limosilactobacillus reuteri</name>
    <name type="common">Lactobacillus reuteri</name>
    <dbReference type="NCBI Taxonomy" id="1598"/>
    <lineage>
        <taxon>Bacteria</taxon>
        <taxon>Bacillati</taxon>
        <taxon>Bacillota</taxon>
        <taxon>Bacilli</taxon>
        <taxon>Lactobacillales</taxon>
        <taxon>Lactobacillaceae</taxon>
        <taxon>Limosilactobacillus</taxon>
    </lineage>
</organism>
<gene>
    <name evidence="2" type="ORF">GIX81_09575</name>
</gene>
<evidence type="ECO:0000313" key="2">
    <source>
        <dbReference type="EMBL" id="MRH09676.1"/>
    </source>
</evidence>
<comment type="caution">
    <text evidence="2">The sequence shown here is derived from an EMBL/GenBank/DDBJ whole genome shotgun (WGS) entry which is preliminary data.</text>
</comment>
<protein>
    <submittedName>
        <fullName evidence="2">Uncharacterized protein</fullName>
    </submittedName>
</protein>
<keyword evidence="1" id="KW-0812">Transmembrane</keyword>
<name>A0A6L5P5W9_LIMRT</name>
<dbReference type="RefSeq" id="WP_153705170.1">
    <property type="nucleotide sequence ID" value="NZ_WJNA01000025.1"/>
</dbReference>
<reference evidence="2 3" key="1">
    <citation type="submission" date="2019-11" db="EMBL/GenBank/DDBJ databases">
        <title>Draft genome sequence of 12 host-associated Lactobacillus reuteri rodent strains.</title>
        <authorList>
            <person name="Zhang S."/>
            <person name="Ozcam M."/>
            <person name="Van Pijkeren J.P."/>
        </authorList>
    </citation>
    <scope>NUCLEOTIDE SEQUENCE [LARGE SCALE GENOMIC DNA]</scope>
    <source>
        <strain evidence="2 3">Lr4020</strain>
    </source>
</reference>
<keyword evidence="1" id="KW-1133">Transmembrane helix</keyword>